<dbReference type="AlphaFoldDB" id="A0A221VXQ2"/>
<dbReference type="InterPro" id="IPR053521">
    <property type="entry name" value="McjB-like"/>
</dbReference>
<sequence>MSAPIALTPPQTLFIGERCAGLLAVVATSVLLVLTRARPQLIRRVLRALHRSSRDADLHRTERAFDVVTTVSLRCASGHGCLRRSLAIVILCRVWGMRATWRVGFRSPPPQSHAWVEADGRPVCEVVDPRISYHPMITL</sequence>
<dbReference type="RefSeq" id="WP_211290518.1">
    <property type="nucleotide sequence ID" value="NZ_CP022521.1"/>
</dbReference>
<gene>
    <name evidence="2" type="ORF">AHOG_03320</name>
</gene>
<proteinExistence type="predicted"/>
<accession>A0A221VXQ2</accession>
<dbReference type="InterPro" id="IPR032708">
    <property type="entry name" value="McjB_C"/>
</dbReference>
<dbReference type="Pfam" id="PF13471">
    <property type="entry name" value="Transglut_core3"/>
    <property type="match status" value="1"/>
</dbReference>
<protein>
    <recommendedName>
        <fullName evidence="1">Microcin J25-processing protein McjB C-terminal domain-containing protein</fullName>
    </recommendedName>
</protein>
<dbReference type="NCBIfam" id="NF033537">
    <property type="entry name" value="lasso_biosyn_B2"/>
    <property type="match status" value="1"/>
</dbReference>
<dbReference type="KEGG" id="ahg:AHOG_03320"/>
<reference evidence="2 3" key="1">
    <citation type="submission" date="2017-07" db="EMBL/GenBank/DDBJ databases">
        <title>Complete genome sequence of Actinoalloteichus hoggarensis DSM 45943, type strain of Actinoalloteichus hoggarensis.</title>
        <authorList>
            <person name="Ruckert C."/>
            <person name="Nouioui I."/>
            <person name="Willmese J."/>
            <person name="van Wezel G."/>
            <person name="Klenk H.-P."/>
            <person name="Kalinowski J."/>
            <person name="Zotchev S.B."/>
        </authorList>
    </citation>
    <scope>NUCLEOTIDE SEQUENCE [LARGE SCALE GENOMIC DNA]</scope>
    <source>
        <strain evidence="2 3">DSM 45943</strain>
    </source>
</reference>
<name>A0A221VXQ2_9PSEU</name>
<keyword evidence="3" id="KW-1185">Reference proteome</keyword>
<organism evidence="2 3">
    <name type="scientific">Actinoalloteichus hoggarensis</name>
    <dbReference type="NCBI Taxonomy" id="1470176"/>
    <lineage>
        <taxon>Bacteria</taxon>
        <taxon>Bacillati</taxon>
        <taxon>Actinomycetota</taxon>
        <taxon>Actinomycetes</taxon>
        <taxon>Pseudonocardiales</taxon>
        <taxon>Pseudonocardiaceae</taxon>
        <taxon>Actinoalloteichus</taxon>
    </lineage>
</organism>
<evidence type="ECO:0000313" key="3">
    <source>
        <dbReference type="Proteomes" id="UP000204221"/>
    </source>
</evidence>
<evidence type="ECO:0000313" key="2">
    <source>
        <dbReference type="EMBL" id="ASO18322.1"/>
    </source>
</evidence>
<feature type="domain" description="Microcin J25-processing protein McjB C-terminal" evidence="1">
    <location>
        <begin position="25"/>
        <end position="138"/>
    </location>
</feature>
<evidence type="ECO:0000259" key="1">
    <source>
        <dbReference type="Pfam" id="PF13471"/>
    </source>
</evidence>
<dbReference type="EMBL" id="CP022521">
    <property type="protein sequence ID" value="ASO18322.1"/>
    <property type="molecule type" value="Genomic_DNA"/>
</dbReference>
<dbReference type="Proteomes" id="UP000204221">
    <property type="component" value="Chromosome"/>
</dbReference>